<accession>A0AB36P2S5</accession>
<feature type="domain" description="Lipocalin-like" evidence="2">
    <location>
        <begin position="31"/>
        <end position="123"/>
    </location>
</feature>
<sequence>MKKLSILFLSVLTLGLAATSCSSDDDNGGSIEGKWQLTEVGVVFNGQEALEPATNEGCDNDIVEFKTDGKFVDSYSEFSNDKCTAYTQEGTWTKDGSKLTKKYASEDEEEYEVAELTGSKLKIKFTYSQGGITVSAVQVYKKI</sequence>
<reference evidence="3 6" key="1">
    <citation type="submission" date="2016-11" db="EMBL/GenBank/DDBJ databases">
        <title>Whole genomes of Flavobacteriaceae.</title>
        <authorList>
            <person name="Stine C."/>
            <person name="Li C."/>
            <person name="Tadesse D."/>
        </authorList>
    </citation>
    <scope>NUCLEOTIDE SEQUENCE [LARGE SCALE GENOMIC DNA]</scope>
    <source>
        <strain evidence="3 6">ATCC 19366</strain>
    </source>
</reference>
<protein>
    <submittedName>
        <fullName evidence="4">Lipocalin-like domain-containing protein</fullName>
    </submittedName>
</protein>
<evidence type="ECO:0000313" key="4">
    <source>
        <dbReference type="EMBL" id="SHM19402.1"/>
    </source>
</evidence>
<proteinExistence type="predicted"/>
<organism evidence="3 6">
    <name type="scientific">Flavobacterium pectinovorum</name>
    <dbReference type="NCBI Taxonomy" id="29533"/>
    <lineage>
        <taxon>Bacteria</taxon>
        <taxon>Pseudomonadati</taxon>
        <taxon>Bacteroidota</taxon>
        <taxon>Flavobacteriia</taxon>
        <taxon>Flavobacteriales</taxon>
        <taxon>Flavobacteriaceae</taxon>
        <taxon>Flavobacterium</taxon>
    </lineage>
</organism>
<dbReference type="Pfam" id="PF13648">
    <property type="entry name" value="Lipocalin_4"/>
    <property type="match status" value="1"/>
</dbReference>
<reference evidence="4 5" key="2">
    <citation type="submission" date="2016-11" db="EMBL/GenBank/DDBJ databases">
        <authorList>
            <person name="Varghese N."/>
            <person name="Submissions S."/>
        </authorList>
    </citation>
    <scope>NUCLEOTIDE SEQUENCE [LARGE SCALE GENOMIC DNA]</scope>
    <source>
        <strain evidence="4 5">DSM 6368</strain>
    </source>
</reference>
<dbReference type="PROSITE" id="PS51257">
    <property type="entry name" value="PROKAR_LIPOPROTEIN"/>
    <property type="match status" value="1"/>
</dbReference>
<dbReference type="EMBL" id="FRBX01000002">
    <property type="protein sequence ID" value="SHM19402.1"/>
    <property type="molecule type" value="Genomic_DNA"/>
</dbReference>
<name>A0AB36P2S5_9FLAO</name>
<keyword evidence="1" id="KW-0732">Signal</keyword>
<dbReference type="InterPro" id="IPR024311">
    <property type="entry name" value="Lipocalin-like"/>
</dbReference>
<feature type="signal peptide" evidence="1">
    <location>
        <begin position="1"/>
        <end position="23"/>
    </location>
</feature>
<evidence type="ECO:0000313" key="3">
    <source>
        <dbReference type="EMBL" id="OXB05982.1"/>
    </source>
</evidence>
<feature type="chain" id="PRO_5044228319" evidence="1">
    <location>
        <begin position="24"/>
        <end position="143"/>
    </location>
</feature>
<evidence type="ECO:0000313" key="6">
    <source>
        <dbReference type="Proteomes" id="UP000198431"/>
    </source>
</evidence>
<gene>
    <name evidence="3" type="ORF">B0A72_08210</name>
    <name evidence="4" type="ORF">SAMN05444387_2159</name>
</gene>
<comment type="caution">
    <text evidence="3">The sequence shown here is derived from an EMBL/GenBank/DDBJ whole genome shotgun (WGS) entry which is preliminary data.</text>
</comment>
<evidence type="ECO:0000313" key="5">
    <source>
        <dbReference type="Proteomes" id="UP000184216"/>
    </source>
</evidence>
<evidence type="ECO:0000259" key="2">
    <source>
        <dbReference type="Pfam" id="PF13648"/>
    </source>
</evidence>
<dbReference type="Proteomes" id="UP000184216">
    <property type="component" value="Unassembled WGS sequence"/>
</dbReference>
<dbReference type="Proteomes" id="UP000198431">
    <property type="component" value="Unassembled WGS sequence"/>
</dbReference>
<evidence type="ECO:0000256" key="1">
    <source>
        <dbReference type="SAM" id="SignalP"/>
    </source>
</evidence>
<dbReference type="Gene3D" id="2.40.128.20">
    <property type="match status" value="1"/>
</dbReference>
<dbReference type="AlphaFoldDB" id="A0AB36P2S5"/>
<dbReference type="EMBL" id="MUHB01000007">
    <property type="protein sequence ID" value="OXB05982.1"/>
    <property type="molecule type" value="Genomic_DNA"/>
</dbReference>
<keyword evidence="5" id="KW-1185">Reference proteome</keyword>
<dbReference type="SUPFAM" id="SSF50814">
    <property type="entry name" value="Lipocalins"/>
    <property type="match status" value="1"/>
</dbReference>
<dbReference type="InterPro" id="IPR012674">
    <property type="entry name" value="Calycin"/>
</dbReference>
<dbReference type="RefSeq" id="WP_073394987.1">
    <property type="nucleotide sequence ID" value="NZ_CP130042.1"/>
</dbReference>